<feature type="binding site" evidence="5">
    <location>
        <position position="180"/>
    </location>
    <ligand>
        <name>chlorophyll a</name>
        <dbReference type="ChEBI" id="CHEBI:58416"/>
        <label>1</label>
    </ligand>
</feature>
<feature type="binding site" evidence="5">
    <location>
        <position position="84"/>
    </location>
    <ligand>
        <name>chlorophyll a</name>
        <dbReference type="ChEBI" id="CHEBI:58416"/>
        <label>1</label>
    </ligand>
</feature>
<name>A0A2V3IEU1_9FLOR</name>
<keyword evidence="3" id="KW-0602">Photosynthesis</keyword>
<evidence type="ECO:0000256" key="4">
    <source>
        <dbReference type="ARBA" id="ARBA00022640"/>
    </source>
</evidence>
<organism evidence="6 7">
    <name type="scientific">Gracilariopsis chorda</name>
    <dbReference type="NCBI Taxonomy" id="448386"/>
    <lineage>
        <taxon>Eukaryota</taxon>
        <taxon>Rhodophyta</taxon>
        <taxon>Florideophyceae</taxon>
        <taxon>Rhodymeniophycidae</taxon>
        <taxon>Gracilariales</taxon>
        <taxon>Gracilariaceae</taxon>
        <taxon>Gracilariopsis</taxon>
    </lineage>
</organism>
<keyword evidence="5" id="KW-0148">Chlorophyll</keyword>
<dbReference type="SUPFAM" id="SSF103511">
    <property type="entry name" value="Chlorophyll a-b binding protein"/>
    <property type="match status" value="1"/>
</dbReference>
<evidence type="ECO:0000256" key="5">
    <source>
        <dbReference type="PIRSR" id="PIRSR601344-1"/>
    </source>
</evidence>
<comment type="caution">
    <text evidence="6">The sequence shown here is derived from an EMBL/GenBank/DDBJ whole genome shotgun (WGS) entry which is preliminary data.</text>
</comment>
<dbReference type="EMBL" id="NBIV01000280">
    <property type="protein sequence ID" value="PXF40584.1"/>
    <property type="molecule type" value="Genomic_DNA"/>
</dbReference>
<dbReference type="GO" id="GO:0009507">
    <property type="term" value="C:chloroplast"/>
    <property type="evidence" value="ECO:0007669"/>
    <property type="project" value="UniProtKB-SubCell"/>
</dbReference>
<evidence type="ECO:0000313" key="6">
    <source>
        <dbReference type="EMBL" id="PXF40584.1"/>
    </source>
</evidence>
<keyword evidence="7" id="KW-1185">Reference proteome</keyword>
<feature type="binding site" evidence="5">
    <location>
        <position position="81"/>
    </location>
    <ligand>
        <name>chlorophyll a</name>
        <dbReference type="ChEBI" id="CHEBI:58416"/>
        <label>1</label>
    </ligand>
</feature>
<dbReference type="GO" id="GO:0009765">
    <property type="term" value="P:photosynthesis, light harvesting"/>
    <property type="evidence" value="ECO:0007669"/>
    <property type="project" value="InterPro"/>
</dbReference>
<feature type="binding site" evidence="5">
    <location>
        <position position="177"/>
    </location>
    <ligand>
        <name>chlorophyll a</name>
        <dbReference type="ChEBI" id="CHEBI:58416"/>
        <label>1</label>
    </ligand>
</feature>
<protein>
    <submittedName>
        <fullName evidence="6">Chlorophyll a-b binding protein, chloroplastic</fullName>
    </submittedName>
</protein>
<evidence type="ECO:0000313" key="7">
    <source>
        <dbReference type="Proteomes" id="UP000247409"/>
    </source>
</evidence>
<comment type="subcellular location">
    <subcellularLocation>
        <location evidence="1">Plastid</location>
        <location evidence="1">Chloroplast</location>
    </subcellularLocation>
</comment>
<dbReference type="Pfam" id="PF00504">
    <property type="entry name" value="Chloroa_b-bind"/>
    <property type="match status" value="1"/>
</dbReference>
<evidence type="ECO:0000256" key="2">
    <source>
        <dbReference type="ARBA" id="ARBA00022528"/>
    </source>
</evidence>
<keyword evidence="5" id="KW-0157">Chromophore</keyword>
<sequence>MFAFVSGFAGLPATRASSFNGAQFSQTHSPVRTARFSMAASKSVPFLPQPAKLDGTLPGDVGFDPLGFSDMFDLNFLREAEVKHGRICMLAIVGWVFPEAVYHLPNEMYSATNPLDAIGKVGWLPVIQILLFIAACEAATGYKKVYEQKCEDPGNFGFDPLNLAGTPEKKKRRQTAEIKNGRLAMVAIGGAIHHALLTNMGLVEQIQSGRWFGGYYVH</sequence>
<dbReference type="STRING" id="448386.A0A2V3IEU1"/>
<dbReference type="Proteomes" id="UP000247409">
    <property type="component" value="Unassembled WGS sequence"/>
</dbReference>
<dbReference type="PANTHER" id="PTHR21649">
    <property type="entry name" value="CHLOROPHYLL A/B BINDING PROTEIN"/>
    <property type="match status" value="1"/>
</dbReference>
<dbReference type="InterPro" id="IPR001344">
    <property type="entry name" value="Chloro_AB-bd_pln"/>
</dbReference>
<feature type="binding site" description="axial binding residue" evidence="5">
    <location>
        <position position="86"/>
    </location>
    <ligand>
        <name>chlorophyll b</name>
        <dbReference type="ChEBI" id="CHEBI:61721"/>
        <label>1</label>
    </ligand>
    <ligandPart>
        <name>Mg</name>
        <dbReference type="ChEBI" id="CHEBI:25107"/>
    </ligandPart>
</feature>
<dbReference type="OrthoDB" id="423598at2759"/>
<proteinExistence type="predicted"/>
<dbReference type="InterPro" id="IPR022796">
    <property type="entry name" value="Chloroa_b-bind"/>
</dbReference>
<accession>A0A2V3IEU1</accession>
<dbReference type="GO" id="GO:0016020">
    <property type="term" value="C:membrane"/>
    <property type="evidence" value="ECO:0007669"/>
    <property type="project" value="InterPro"/>
</dbReference>
<evidence type="ECO:0000256" key="3">
    <source>
        <dbReference type="ARBA" id="ARBA00022531"/>
    </source>
</evidence>
<dbReference type="GO" id="GO:0016168">
    <property type="term" value="F:chlorophyll binding"/>
    <property type="evidence" value="ECO:0007669"/>
    <property type="project" value="UniProtKB-KW"/>
</dbReference>
<dbReference type="AlphaFoldDB" id="A0A2V3IEU1"/>
<feature type="binding site" evidence="5">
    <location>
        <position position="69"/>
    </location>
    <ligand>
        <name>chlorophyll a</name>
        <dbReference type="ChEBI" id="CHEBI:58416"/>
        <label>1</label>
    </ligand>
</feature>
<dbReference type="Gene3D" id="1.10.3460.10">
    <property type="entry name" value="Chlorophyll a/b binding protein domain"/>
    <property type="match status" value="1"/>
</dbReference>
<reference evidence="6 7" key="1">
    <citation type="journal article" date="2018" name="Mol. Biol. Evol.">
        <title>Analysis of the draft genome of the red seaweed Gracilariopsis chorda provides insights into genome size evolution in Rhodophyta.</title>
        <authorList>
            <person name="Lee J."/>
            <person name="Yang E.C."/>
            <person name="Graf L."/>
            <person name="Yang J.H."/>
            <person name="Qiu H."/>
            <person name="Zel Zion U."/>
            <person name="Chan C.X."/>
            <person name="Stephens T.G."/>
            <person name="Weber A.P.M."/>
            <person name="Boo G.H."/>
            <person name="Boo S.M."/>
            <person name="Kim K.M."/>
            <person name="Shin Y."/>
            <person name="Jung M."/>
            <person name="Lee S.J."/>
            <person name="Yim H.S."/>
            <person name="Lee J.H."/>
            <person name="Bhattacharya D."/>
            <person name="Yoon H.S."/>
        </authorList>
    </citation>
    <scope>NUCLEOTIDE SEQUENCE [LARGE SCALE GENOMIC DNA]</scope>
    <source>
        <strain evidence="6 7">SKKU-2015</strain>
        <tissue evidence="6">Whole body</tissue>
    </source>
</reference>
<keyword evidence="4" id="KW-0934">Plastid</keyword>
<feature type="binding site" evidence="5">
    <location>
        <position position="182"/>
    </location>
    <ligand>
        <name>chlorophyll a</name>
        <dbReference type="ChEBI" id="CHEBI:58416"/>
        <label>1</label>
    </ligand>
</feature>
<gene>
    <name evidence="6" type="ORF">BWQ96_09688</name>
</gene>
<evidence type="ECO:0000256" key="1">
    <source>
        <dbReference type="ARBA" id="ARBA00004229"/>
    </source>
</evidence>
<keyword evidence="2" id="KW-0150">Chloroplast</keyword>